<evidence type="ECO:0000256" key="2">
    <source>
        <dbReference type="ARBA" id="ARBA00004811"/>
    </source>
</evidence>
<evidence type="ECO:0000256" key="7">
    <source>
        <dbReference type="ARBA" id="ARBA00023141"/>
    </source>
</evidence>
<keyword evidence="7 9" id="KW-0057">Aromatic amino acid biosynthesis</keyword>
<feature type="binding site" evidence="9">
    <location>
        <position position="25"/>
    </location>
    <ligand>
        <name>3-phosphoshikimate</name>
        <dbReference type="ChEBI" id="CHEBI:145989"/>
    </ligand>
</feature>
<comment type="similarity">
    <text evidence="3 9">Belongs to the EPSP synthase family.</text>
</comment>
<dbReference type="GO" id="GO:0009073">
    <property type="term" value="P:aromatic amino acid family biosynthetic process"/>
    <property type="evidence" value="ECO:0007669"/>
    <property type="project" value="UniProtKB-KW"/>
</dbReference>
<dbReference type="GO" id="GO:0003866">
    <property type="term" value="F:3-phosphoshikimate 1-carboxyvinyltransferase activity"/>
    <property type="evidence" value="ECO:0007669"/>
    <property type="project" value="UniProtKB-UniRule"/>
</dbReference>
<feature type="binding site" evidence="9">
    <location>
        <position position="24"/>
    </location>
    <ligand>
        <name>3-phosphoshikimate</name>
        <dbReference type="ChEBI" id="CHEBI:145989"/>
    </ligand>
</feature>
<feature type="binding site" evidence="9">
    <location>
        <position position="24"/>
    </location>
    <ligand>
        <name>phosphoenolpyruvate</name>
        <dbReference type="ChEBI" id="CHEBI:58702"/>
    </ligand>
</feature>
<feature type="binding site" evidence="9">
    <location>
        <position position="170"/>
    </location>
    <ligand>
        <name>phosphoenolpyruvate</name>
        <dbReference type="ChEBI" id="CHEBI:58702"/>
    </ligand>
</feature>
<protein>
    <recommendedName>
        <fullName evidence="9">3-phosphoshikimate 1-carboxyvinyltransferase</fullName>
        <ecNumber evidence="9">2.5.1.19</ecNumber>
    </recommendedName>
    <alternativeName>
        <fullName evidence="9">5-enolpyruvylshikimate-3-phosphate synthase</fullName>
        <shortName evidence="9">EPSP synthase</shortName>
        <shortName evidence="9">EPSPS</shortName>
    </alternativeName>
</protein>
<comment type="caution">
    <text evidence="9">Lacks conserved residue(s) required for the propagation of feature annotation.</text>
</comment>
<dbReference type="SUPFAM" id="SSF55205">
    <property type="entry name" value="EPT/RTPC-like"/>
    <property type="match status" value="1"/>
</dbReference>
<dbReference type="PIRSF" id="PIRSF000505">
    <property type="entry name" value="EPSPS"/>
    <property type="match status" value="1"/>
</dbReference>
<name>A0A523QK06_UNCAE</name>
<feature type="binding site" evidence="9">
    <location>
        <position position="344"/>
    </location>
    <ligand>
        <name>3-phosphoshikimate</name>
        <dbReference type="ChEBI" id="CHEBI:145989"/>
    </ligand>
</feature>
<feature type="binding site" evidence="9">
    <location>
        <position position="29"/>
    </location>
    <ligand>
        <name>3-phosphoshikimate</name>
        <dbReference type="ChEBI" id="CHEBI:145989"/>
    </ligand>
</feature>
<dbReference type="InterPro" id="IPR006264">
    <property type="entry name" value="EPSP_synthase"/>
</dbReference>
<reference evidence="11 12" key="1">
    <citation type="submission" date="2019-03" db="EMBL/GenBank/DDBJ databases">
        <title>Metabolic potential of uncultured bacteria and archaea associated with petroleum seepage in deep-sea sediments.</title>
        <authorList>
            <person name="Dong X."/>
            <person name="Hubert C."/>
        </authorList>
    </citation>
    <scope>NUCLEOTIDE SEQUENCE [LARGE SCALE GENOMIC DNA]</scope>
    <source>
        <strain evidence="11">E44_bin92</strain>
    </source>
</reference>
<comment type="pathway">
    <text evidence="2 9">Metabolic intermediate biosynthesis; chorismate biosynthesis; chorismate from D-erythrose 4-phosphate and phosphoenolpyruvate: step 6/7.</text>
</comment>
<evidence type="ECO:0000256" key="8">
    <source>
        <dbReference type="ARBA" id="ARBA00044633"/>
    </source>
</evidence>
<dbReference type="GO" id="GO:0009423">
    <property type="term" value="P:chorismate biosynthetic process"/>
    <property type="evidence" value="ECO:0007669"/>
    <property type="project" value="UniProtKB-UniRule"/>
</dbReference>
<feature type="binding site" evidence="9">
    <location>
        <position position="123"/>
    </location>
    <ligand>
        <name>phosphoenolpyruvate</name>
        <dbReference type="ChEBI" id="CHEBI:58702"/>
    </ligand>
</feature>
<dbReference type="HAMAP" id="MF_00210">
    <property type="entry name" value="EPSP_synth"/>
    <property type="match status" value="1"/>
</dbReference>
<dbReference type="PROSITE" id="PS00885">
    <property type="entry name" value="EPSP_SYNTHASE_2"/>
    <property type="match status" value="1"/>
</dbReference>
<feature type="binding site" evidence="9">
    <location>
        <position position="168"/>
    </location>
    <ligand>
        <name>3-phosphoshikimate</name>
        <dbReference type="ChEBI" id="CHEBI:145989"/>
    </ligand>
</feature>
<dbReference type="AlphaFoldDB" id="A0A523QK06"/>
<dbReference type="InterPro" id="IPR036968">
    <property type="entry name" value="Enolpyruvate_Tfrase_sf"/>
</dbReference>
<dbReference type="FunFam" id="3.65.10.10:FF:000006">
    <property type="entry name" value="3-phosphoshikimate 1-carboxyvinyltransferase"/>
    <property type="match status" value="1"/>
</dbReference>
<dbReference type="PANTHER" id="PTHR21090:SF5">
    <property type="entry name" value="PENTAFUNCTIONAL AROM POLYPEPTIDE"/>
    <property type="match status" value="1"/>
</dbReference>
<keyword evidence="4 9" id="KW-0963">Cytoplasm</keyword>
<feature type="binding site" evidence="9">
    <location>
        <position position="170"/>
    </location>
    <ligand>
        <name>3-phosphoshikimate</name>
        <dbReference type="ChEBI" id="CHEBI:145989"/>
    </ligand>
</feature>
<comment type="catalytic activity">
    <reaction evidence="8">
        <text>3-phosphoshikimate + phosphoenolpyruvate = 5-O-(1-carboxyvinyl)-3-phosphoshikimate + phosphate</text>
        <dbReference type="Rhea" id="RHEA:21256"/>
        <dbReference type="ChEBI" id="CHEBI:43474"/>
        <dbReference type="ChEBI" id="CHEBI:57701"/>
        <dbReference type="ChEBI" id="CHEBI:58702"/>
        <dbReference type="ChEBI" id="CHEBI:145989"/>
        <dbReference type="EC" id="2.5.1.19"/>
    </reaction>
    <physiologicalReaction direction="left-to-right" evidence="8">
        <dbReference type="Rhea" id="RHEA:21257"/>
    </physiologicalReaction>
</comment>
<evidence type="ECO:0000256" key="3">
    <source>
        <dbReference type="ARBA" id="ARBA00009948"/>
    </source>
</evidence>
<evidence type="ECO:0000313" key="12">
    <source>
        <dbReference type="Proteomes" id="UP000320781"/>
    </source>
</evidence>
<feature type="binding site" evidence="9">
    <location>
        <position position="348"/>
    </location>
    <ligand>
        <name>phosphoenolpyruvate</name>
        <dbReference type="ChEBI" id="CHEBI:58702"/>
    </ligand>
</feature>
<keyword evidence="6 9" id="KW-0808">Transferase</keyword>
<dbReference type="EC" id="2.5.1.19" evidence="9"/>
<comment type="caution">
    <text evidence="11">The sequence shown here is derived from an EMBL/GenBank/DDBJ whole genome shotgun (WGS) entry which is preliminary data.</text>
</comment>
<evidence type="ECO:0000256" key="6">
    <source>
        <dbReference type="ARBA" id="ARBA00022679"/>
    </source>
</evidence>
<feature type="domain" description="Enolpyruvate transferase" evidence="10">
    <location>
        <begin position="9"/>
        <end position="425"/>
    </location>
</feature>
<evidence type="ECO:0000259" key="10">
    <source>
        <dbReference type="Pfam" id="PF00275"/>
    </source>
</evidence>
<dbReference type="Proteomes" id="UP000320781">
    <property type="component" value="Unassembled WGS sequence"/>
</dbReference>
<evidence type="ECO:0000256" key="4">
    <source>
        <dbReference type="ARBA" id="ARBA00022490"/>
    </source>
</evidence>
<evidence type="ECO:0000256" key="9">
    <source>
        <dbReference type="HAMAP-Rule" id="MF_00210"/>
    </source>
</evidence>
<evidence type="ECO:0000313" key="11">
    <source>
        <dbReference type="EMBL" id="TES86046.1"/>
    </source>
</evidence>
<proteinExistence type="inferred from homology"/>
<dbReference type="GO" id="GO:0005737">
    <property type="term" value="C:cytoplasm"/>
    <property type="evidence" value="ECO:0007669"/>
    <property type="project" value="UniProtKB-SubCell"/>
</dbReference>
<dbReference type="UniPathway" id="UPA00053">
    <property type="reaction ID" value="UER00089"/>
</dbReference>
<dbReference type="InterPro" id="IPR023193">
    <property type="entry name" value="EPSP_synthase_CS"/>
</dbReference>
<feature type="binding site" evidence="9">
    <location>
        <position position="390"/>
    </location>
    <ligand>
        <name>phosphoenolpyruvate</name>
        <dbReference type="ChEBI" id="CHEBI:58702"/>
    </ligand>
</feature>
<evidence type="ECO:0000256" key="5">
    <source>
        <dbReference type="ARBA" id="ARBA00022605"/>
    </source>
</evidence>
<feature type="active site" description="Proton acceptor" evidence="9">
    <location>
        <position position="317"/>
    </location>
</feature>
<dbReference type="PROSITE" id="PS00104">
    <property type="entry name" value="EPSP_SYNTHASE_1"/>
    <property type="match status" value="1"/>
</dbReference>
<accession>A0A523QK06</accession>
<dbReference type="FunFam" id="3.65.10.10:FF:000005">
    <property type="entry name" value="3-phosphoshikimate 1-carboxyvinyltransferase"/>
    <property type="match status" value="1"/>
</dbReference>
<dbReference type="NCBIfam" id="TIGR01356">
    <property type="entry name" value="aroA"/>
    <property type="match status" value="1"/>
</dbReference>
<comment type="function">
    <text evidence="1 9">Catalyzes the transfer of the enolpyruvyl moiety of phosphoenolpyruvate (PEP) to the 5-hydroxyl of shikimate-3-phosphate (S3P) to produce enolpyruvyl shikimate-3-phosphate and inorganic phosphate.</text>
</comment>
<dbReference type="PANTHER" id="PTHR21090">
    <property type="entry name" value="AROM/DEHYDROQUINATE SYNTHASE"/>
    <property type="match status" value="1"/>
</dbReference>
<dbReference type="GO" id="GO:0008652">
    <property type="term" value="P:amino acid biosynthetic process"/>
    <property type="evidence" value="ECO:0007669"/>
    <property type="project" value="UniProtKB-KW"/>
</dbReference>
<keyword evidence="5 9" id="KW-0028">Amino-acid biosynthesis</keyword>
<comment type="subcellular location">
    <subcellularLocation>
        <location evidence="9">Cytoplasm</location>
    </subcellularLocation>
</comment>
<dbReference type="Gene3D" id="3.65.10.10">
    <property type="entry name" value="Enolpyruvate transferase domain"/>
    <property type="match status" value="2"/>
</dbReference>
<dbReference type="InterPro" id="IPR013792">
    <property type="entry name" value="RNA3'P_cycl/enolpyr_Trfase_a/b"/>
</dbReference>
<comment type="subunit">
    <text evidence="9">Monomer.</text>
</comment>
<dbReference type="InterPro" id="IPR001986">
    <property type="entry name" value="Enolpyruvate_Tfrase_dom"/>
</dbReference>
<feature type="binding site" evidence="9">
    <location>
        <position position="317"/>
    </location>
    <ligand>
        <name>3-phosphoshikimate</name>
        <dbReference type="ChEBI" id="CHEBI:145989"/>
    </ligand>
</feature>
<dbReference type="EMBL" id="SOKU01000138">
    <property type="protein sequence ID" value="TES86046.1"/>
    <property type="molecule type" value="Genomic_DNA"/>
</dbReference>
<dbReference type="Pfam" id="PF00275">
    <property type="entry name" value="EPSP_synthase"/>
    <property type="match status" value="1"/>
</dbReference>
<dbReference type="CDD" id="cd01556">
    <property type="entry name" value="EPSP_synthase"/>
    <property type="match status" value="1"/>
</dbReference>
<sequence>MRAKSIQVNPARHLRGEINVPGDKSITHRALILSSLAKGGSVIKGMGRGLDCLATQKIIKRMGVVIEEGEDLFVQGRGIHGLEEPGDVLGCGNSATTMRLLAGLLAGQSFYSVLSGDRFLRERPMSRVTEPLTMMGAKIWGRKRGHFPPLSILGSPLEGIRYSLPIPSAQVKSSLILAGLYAEGETCITEPYQSRDHTERMLEFLGLPIERDDLTVRVKKLTSFPGREISIPGDISSAAFFIGGAAILEGSHLRVLSVGLNPTRMGFIDALRQMGADIEVHLEGKRSGEEYGEIEVRGRRSLEGTTIEGDMIPRLIDEMPIVAVVSCFAEGQTIIKDARELRVKETDRIRAITTELRRMGAEVEEREDGMIIKGRGYLKGAECRSYNDHRMAMALIMAGLCAEGRTKLRGSDCIDTSFPGFWTTLEGILIE</sequence>
<gene>
    <name evidence="9 11" type="primary">aroA</name>
    <name evidence="11" type="ORF">E3J95_02985</name>
</gene>
<organism evidence="11 12">
    <name type="scientific">Aerophobetes bacterium</name>
    <dbReference type="NCBI Taxonomy" id="2030807"/>
    <lineage>
        <taxon>Bacteria</taxon>
        <taxon>Candidatus Aerophobota</taxon>
    </lineage>
</organism>
<evidence type="ECO:0000256" key="1">
    <source>
        <dbReference type="ARBA" id="ARBA00002174"/>
    </source>
</evidence>